<sequence>MITTLPTSFRSFGLWCLTLSLSANIFLSTPIAYGANEPPEFLAAIEKAKAFLQKSYSEKAIPSDGRTTISALALLKANVPPESAPITGAVGIITAKTSGEEYLANERSKAVYEAGVDLMLLEALDHEGTQYQKQMEMLTKYIVGRQRGDGAWDYTNKDARNGDTSQTQYALLGLWSAHKAGIPFSPSVWDKAALWHIQVQGADGGFSYHPFPGNRSTHSMSVAGACNMLIIRRHLYPEAKGKWGTKPVDKSQDGTPKKFGVLEEAPAEGSAIEEAIVEEAEALSEVEKTERQKAIEAMKDYQPRISLAAIDKSIGGAIAWINRNYAIKKGVGQYPYYYLYSMERMCALGDINQLAGHDWYLEGGSWLVEKQNADKGHWYEGHSLEAAATAFGLMFLTKATARTLGKAPNFGLGGGMLTGNRGLKDPNEPEEEESEKDKLVKKKKEEPVEKLLADLMNPKEANVAAIAEALVENVNFEEREALISQKEILVKMAADPRMNVKQIAMWALGRTEDLEVIPILIDGLLVENVDVNVEALLSLCFMTRRPNGLSDQDVSPDQLIDPTVQGEDRLKAVQKWREETYRRWKRWYFTVRPYNERDDVEETFKIRAAR</sequence>
<evidence type="ECO:0008006" key="4">
    <source>
        <dbReference type="Google" id="ProtNLM"/>
    </source>
</evidence>
<gene>
    <name evidence="2" type="ORF">Pla110_10620</name>
</gene>
<dbReference type="Gene3D" id="1.50.10.20">
    <property type="match status" value="1"/>
</dbReference>
<dbReference type="KEGG" id="plon:Pla110_10620"/>
<dbReference type="InterPro" id="IPR008930">
    <property type="entry name" value="Terpenoid_cyclase/PrenylTrfase"/>
</dbReference>
<protein>
    <recommendedName>
        <fullName evidence="4">Prenyltransferase and squalene oxidase repeat protein</fullName>
    </recommendedName>
</protein>
<dbReference type="InterPro" id="IPR016024">
    <property type="entry name" value="ARM-type_fold"/>
</dbReference>
<reference evidence="2 3" key="1">
    <citation type="submission" date="2019-02" db="EMBL/GenBank/DDBJ databases">
        <title>Deep-cultivation of Planctomycetes and their phenomic and genomic characterization uncovers novel biology.</title>
        <authorList>
            <person name="Wiegand S."/>
            <person name="Jogler M."/>
            <person name="Boedeker C."/>
            <person name="Pinto D."/>
            <person name="Vollmers J."/>
            <person name="Rivas-Marin E."/>
            <person name="Kohn T."/>
            <person name="Peeters S.H."/>
            <person name="Heuer A."/>
            <person name="Rast P."/>
            <person name="Oberbeckmann S."/>
            <person name="Bunk B."/>
            <person name="Jeske O."/>
            <person name="Meyerdierks A."/>
            <person name="Storesund J.E."/>
            <person name="Kallscheuer N."/>
            <person name="Luecker S."/>
            <person name="Lage O.M."/>
            <person name="Pohl T."/>
            <person name="Merkel B.J."/>
            <person name="Hornburger P."/>
            <person name="Mueller R.-W."/>
            <person name="Bruemmer F."/>
            <person name="Labrenz M."/>
            <person name="Spormann A.M."/>
            <person name="Op den Camp H."/>
            <person name="Overmann J."/>
            <person name="Amann R."/>
            <person name="Jetten M.S.M."/>
            <person name="Mascher T."/>
            <person name="Medema M.H."/>
            <person name="Devos D.P."/>
            <person name="Kaster A.-K."/>
            <person name="Ovreas L."/>
            <person name="Rohde M."/>
            <person name="Galperin M.Y."/>
            <person name="Jogler C."/>
        </authorList>
    </citation>
    <scope>NUCLEOTIDE SEQUENCE [LARGE SCALE GENOMIC DNA]</scope>
    <source>
        <strain evidence="2 3">Pla110</strain>
    </source>
</reference>
<evidence type="ECO:0000313" key="3">
    <source>
        <dbReference type="Proteomes" id="UP000317178"/>
    </source>
</evidence>
<feature type="region of interest" description="Disordered" evidence="1">
    <location>
        <begin position="417"/>
        <end position="443"/>
    </location>
</feature>
<dbReference type="Gene3D" id="1.25.10.10">
    <property type="entry name" value="Leucine-rich Repeat Variant"/>
    <property type="match status" value="1"/>
</dbReference>
<evidence type="ECO:0000313" key="2">
    <source>
        <dbReference type="EMBL" id="QDU79354.1"/>
    </source>
</evidence>
<dbReference type="InterPro" id="IPR011989">
    <property type="entry name" value="ARM-like"/>
</dbReference>
<dbReference type="Proteomes" id="UP000317178">
    <property type="component" value="Chromosome"/>
</dbReference>
<evidence type="ECO:0000256" key="1">
    <source>
        <dbReference type="SAM" id="MobiDB-lite"/>
    </source>
</evidence>
<dbReference type="OrthoDB" id="248095at2"/>
<dbReference type="SUPFAM" id="SSF48239">
    <property type="entry name" value="Terpenoid cyclases/Protein prenyltransferases"/>
    <property type="match status" value="1"/>
</dbReference>
<name>A0A518CJJ5_9PLAN</name>
<accession>A0A518CJJ5</accession>
<organism evidence="2 3">
    <name type="scientific">Polystyrenella longa</name>
    <dbReference type="NCBI Taxonomy" id="2528007"/>
    <lineage>
        <taxon>Bacteria</taxon>
        <taxon>Pseudomonadati</taxon>
        <taxon>Planctomycetota</taxon>
        <taxon>Planctomycetia</taxon>
        <taxon>Planctomycetales</taxon>
        <taxon>Planctomycetaceae</taxon>
        <taxon>Polystyrenella</taxon>
    </lineage>
</organism>
<dbReference type="AlphaFoldDB" id="A0A518CJJ5"/>
<dbReference type="SUPFAM" id="SSF48371">
    <property type="entry name" value="ARM repeat"/>
    <property type="match status" value="1"/>
</dbReference>
<keyword evidence="3" id="KW-1185">Reference proteome</keyword>
<dbReference type="EMBL" id="CP036281">
    <property type="protein sequence ID" value="QDU79354.1"/>
    <property type="molecule type" value="Genomic_DNA"/>
</dbReference>
<dbReference type="RefSeq" id="WP_144993895.1">
    <property type="nucleotide sequence ID" value="NZ_CP036281.1"/>
</dbReference>
<proteinExistence type="predicted"/>